<dbReference type="AlphaFoldDB" id="A0A8B8FM94"/>
<feature type="compositionally biased region" description="Acidic residues" evidence="1">
    <location>
        <begin position="113"/>
        <end position="122"/>
    </location>
</feature>
<evidence type="ECO:0000313" key="3">
    <source>
        <dbReference type="RefSeq" id="XP_025411767.1"/>
    </source>
</evidence>
<evidence type="ECO:0000313" key="2">
    <source>
        <dbReference type="Proteomes" id="UP000694846"/>
    </source>
</evidence>
<evidence type="ECO:0000256" key="1">
    <source>
        <dbReference type="SAM" id="MobiDB-lite"/>
    </source>
</evidence>
<name>A0A8B8FM94_9HEMI</name>
<dbReference type="InterPro" id="IPR004000">
    <property type="entry name" value="Actin"/>
</dbReference>
<proteinExistence type="predicted"/>
<dbReference type="Pfam" id="PF00022">
    <property type="entry name" value="Actin"/>
    <property type="match status" value="1"/>
</dbReference>
<sequence>MGKVGLAKQERPYTVFPTKELAFDQEGSFVADDVKAMRDFLDLKYTVERGIVNNWDDMDKILKYTIEKQLKANLIHVYPIQHPILITESPSYHRANREKMTEENNNIKKELVDNVDDDEDYS</sequence>
<gene>
    <name evidence="3" type="primary">LOC112684446</name>
</gene>
<dbReference type="Gene3D" id="3.30.420.40">
    <property type="match status" value="1"/>
</dbReference>
<dbReference type="InterPro" id="IPR043129">
    <property type="entry name" value="ATPase_NBD"/>
</dbReference>
<dbReference type="PANTHER" id="PTHR11937">
    <property type="entry name" value="ACTIN"/>
    <property type="match status" value="1"/>
</dbReference>
<reference evidence="3" key="1">
    <citation type="submission" date="2025-08" db="UniProtKB">
        <authorList>
            <consortium name="RefSeq"/>
        </authorList>
    </citation>
    <scope>IDENTIFICATION</scope>
    <source>
        <tissue evidence="3">Whole body</tissue>
    </source>
</reference>
<keyword evidence="2" id="KW-1185">Reference proteome</keyword>
<organism evidence="2 3">
    <name type="scientific">Sipha flava</name>
    <name type="common">yellow sugarcane aphid</name>
    <dbReference type="NCBI Taxonomy" id="143950"/>
    <lineage>
        <taxon>Eukaryota</taxon>
        <taxon>Metazoa</taxon>
        <taxon>Ecdysozoa</taxon>
        <taxon>Arthropoda</taxon>
        <taxon>Hexapoda</taxon>
        <taxon>Insecta</taxon>
        <taxon>Pterygota</taxon>
        <taxon>Neoptera</taxon>
        <taxon>Paraneoptera</taxon>
        <taxon>Hemiptera</taxon>
        <taxon>Sternorrhyncha</taxon>
        <taxon>Aphidomorpha</taxon>
        <taxon>Aphidoidea</taxon>
        <taxon>Aphididae</taxon>
        <taxon>Sipha</taxon>
    </lineage>
</organism>
<feature type="compositionally biased region" description="Basic and acidic residues" evidence="1">
    <location>
        <begin position="95"/>
        <end position="112"/>
    </location>
</feature>
<protein>
    <submittedName>
        <fullName evidence="3">Actin-like</fullName>
    </submittedName>
</protein>
<dbReference type="OrthoDB" id="5132116at2759"/>
<dbReference type="RefSeq" id="XP_025411767.1">
    <property type="nucleotide sequence ID" value="XM_025555982.1"/>
</dbReference>
<dbReference type="GeneID" id="112684446"/>
<accession>A0A8B8FM94</accession>
<feature type="region of interest" description="Disordered" evidence="1">
    <location>
        <begin position="95"/>
        <end position="122"/>
    </location>
</feature>
<dbReference type="SUPFAM" id="SSF53067">
    <property type="entry name" value="Actin-like ATPase domain"/>
    <property type="match status" value="1"/>
</dbReference>
<dbReference type="Proteomes" id="UP000694846">
    <property type="component" value="Unplaced"/>
</dbReference>